<reference evidence="2 3" key="1">
    <citation type="submission" date="2022-11" db="EMBL/GenBank/DDBJ databases">
        <title>Minimal conservation of predation-associated metabolite biosynthetic gene clusters underscores biosynthetic potential of Myxococcota including descriptions for ten novel species: Archangium lansinium sp. nov., Myxococcus landrumus sp. nov., Nannocystis bai.</title>
        <authorList>
            <person name="Ahearne A."/>
            <person name="Stevens C."/>
            <person name="Dowd S."/>
        </authorList>
    </citation>
    <scope>NUCLEOTIDE SEQUENCE [LARGE SCALE GENOMIC DNA]</scope>
    <source>
        <strain evidence="2 3">NCELM</strain>
    </source>
</reference>
<organism evidence="2 3">
    <name type="scientific">Nannocystis radixulma</name>
    <dbReference type="NCBI Taxonomy" id="2995305"/>
    <lineage>
        <taxon>Bacteria</taxon>
        <taxon>Pseudomonadati</taxon>
        <taxon>Myxococcota</taxon>
        <taxon>Polyangia</taxon>
        <taxon>Nannocystales</taxon>
        <taxon>Nannocystaceae</taxon>
        <taxon>Nannocystis</taxon>
    </lineage>
</organism>
<evidence type="ECO:0008006" key="4">
    <source>
        <dbReference type="Google" id="ProtNLM"/>
    </source>
</evidence>
<evidence type="ECO:0000256" key="1">
    <source>
        <dbReference type="SAM" id="MobiDB-lite"/>
    </source>
</evidence>
<dbReference type="EMBL" id="JAQNDN010000011">
    <property type="protein sequence ID" value="MDC0670320.1"/>
    <property type="molecule type" value="Genomic_DNA"/>
</dbReference>
<dbReference type="Proteomes" id="UP001217838">
    <property type="component" value="Unassembled WGS sequence"/>
</dbReference>
<feature type="compositionally biased region" description="Basic and acidic residues" evidence="1">
    <location>
        <begin position="54"/>
        <end position="69"/>
    </location>
</feature>
<proteinExistence type="predicted"/>
<protein>
    <recommendedName>
        <fullName evidence="4">DUF4157 domain-containing protein</fullName>
    </recommendedName>
</protein>
<evidence type="ECO:0000313" key="2">
    <source>
        <dbReference type="EMBL" id="MDC0670320.1"/>
    </source>
</evidence>
<feature type="region of interest" description="Disordered" evidence="1">
    <location>
        <begin position="1"/>
        <end position="96"/>
    </location>
</feature>
<sequence>MSTYAPLLRRPAPSPTATRTRVATPTRKTLDGRLSWLLEKSAEMDGSQAPRVEPPTRDEPAGHDGREAELADTALRNDAGVEDAASRADNRSRSSFPHAATIEAGLGARLPGTWRVDGESCRQRGVPGFTDGLTTIFASRRPSLHVAAHEAVHSLQHAGLTRDRGLGPEGHANAVADALVAGRPAASLLDRSRGRTVPSATRPYTRFYSFADQQLWEGAAGEPGVATRSASGSALGKIAYPARVSDTLETLTNSEGSRHSHVLYATQAIVARGNKILAAQGSGVELVTDASDAIEIGGNRLVAVKPVFGGKESDKPCLARNCNEAAWTIMGPGKPAPAARYRKDQLTSVSAHPDKYQREILADAFGGAADADERYKNAADPDRLDLELGINRHARPEVGEAYVVNPTPDHRSQWRYHWAGVVLAPGRDRVTLENSAGDVVEDPNTDWLFQTYGPAAKPGQTFHDEYAEGGFAGPRSEGSMTMVAHNPDFEHLTTQEVIRRYDEPNQKWGMWPWQELQHRSIRIDISFYQFKGWLAGEEQSVTFTLIGPAGKSRQYESGWWDAKVGVDESWTLPITDVIGSAPGGKVMTALLEQTDGKTLAYFDWGSGEPADPYPYPKTWVENASCRVQLKLVEKRDR</sequence>
<feature type="compositionally biased region" description="Low complexity" evidence="1">
    <location>
        <begin position="9"/>
        <end position="27"/>
    </location>
</feature>
<comment type="caution">
    <text evidence="2">The sequence shown here is derived from an EMBL/GenBank/DDBJ whole genome shotgun (WGS) entry which is preliminary data.</text>
</comment>
<accession>A0ABT5B873</accession>
<keyword evidence="3" id="KW-1185">Reference proteome</keyword>
<evidence type="ECO:0000313" key="3">
    <source>
        <dbReference type="Proteomes" id="UP001217838"/>
    </source>
</evidence>
<dbReference type="RefSeq" id="WP_272000146.1">
    <property type="nucleotide sequence ID" value="NZ_JAQNDN010000011.1"/>
</dbReference>
<gene>
    <name evidence="2" type="ORF">POL58_21370</name>
</gene>
<name>A0ABT5B873_9BACT</name>